<name>A0A2U8HL95_9RHOB</name>
<reference evidence="3 4" key="1">
    <citation type="submission" date="2017-06" db="EMBL/GenBank/DDBJ databases">
        <title>Yangia sp. YSBP01 complete genome sequence.</title>
        <authorList>
            <person name="Woo J.-H."/>
            <person name="Kim H.-S."/>
        </authorList>
    </citation>
    <scope>NUCLEOTIDE SEQUENCE [LARGE SCALE GENOMIC DNA]</scope>
    <source>
        <strain evidence="3 4">YSBP01</strain>
        <plasmid evidence="3 4">unnamed3</plasmid>
    </source>
</reference>
<gene>
    <name evidence="3" type="ORF">CEW88_22560</name>
</gene>
<dbReference type="Gene3D" id="3.30.420.10">
    <property type="entry name" value="Ribonuclease H-like superfamily/Ribonuclease H"/>
    <property type="match status" value="1"/>
</dbReference>
<protein>
    <submittedName>
        <fullName evidence="3">IS30 family transposase</fullName>
    </submittedName>
</protein>
<dbReference type="PROSITE" id="PS50994">
    <property type="entry name" value="INTEGRASE"/>
    <property type="match status" value="1"/>
</dbReference>
<dbReference type="PANTHER" id="PTHR10948:SF23">
    <property type="entry name" value="TRANSPOSASE INSI FOR INSERTION SEQUENCE ELEMENT IS30A-RELATED"/>
    <property type="match status" value="1"/>
</dbReference>
<dbReference type="NCBIfam" id="NF033563">
    <property type="entry name" value="transpos_IS30"/>
    <property type="match status" value="1"/>
</dbReference>
<dbReference type="Proteomes" id="UP000244915">
    <property type="component" value="Plasmid unnamed3"/>
</dbReference>
<geneLocation type="plasmid" evidence="3 4">
    <name>unnamed3</name>
</geneLocation>
<dbReference type="PANTHER" id="PTHR10948">
    <property type="entry name" value="TRANSPOSASE"/>
    <property type="match status" value="1"/>
</dbReference>
<dbReference type="AlphaFoldDB" id="A0A2U8HL95"/>
<evidence type="ECO:0000313" key="3">
    <source>
        <dbReference type="EMBL" id="AWI86558.1"/>
    </source>
</evidence>
<dbReference type="RefSeq" id="WP_108970656.1">
    <property type="nucleotide sequence ID" value="NZ_CP022193.1"/>
</dbReference>
<accession>A0A2U8HL95</accession>
<dbReference type="GO" id="GO:0006310">
    <property type="term" value="P:DNA recombination"/>
    <property type="evidence" value="ECO:0007669"/>
    <property type="project" value="UniProtKB-KW"/>
</dbReference>
<dbReference type="GO" id="GO:0005829">
    <property type="term" value="C:cytosol"/>
    <property type="evidence" value="ECO:0007669"/>
    <property type="project" value="TreeGrafter"/>
</dbReference>
<sequence>MGAVYAQLSVKERVQIERWKLAKVPVREMARVLQRSKATIYREIKRNWFSDECLPGYDGYYGAAAHRQATDRRARQRKLIRHPQLRNQVVERIKNGWTPEQIGNRLIHEGATLRVCQETIYRYIYSTEGMAQELWWYLPEHRRARRPRRARKRRAPKFDRDVSILFRPDDVAHRREFGHWEGDLMLFKQSLGQTNVTSLVERVSRFTVLLKNANRRTKPVMTKIVKAVRDLPVAGRRSITFDRGTEFVSWPHLQAQLGTQTWFCDPSSPWQKGTVENTNRRLRRWLPRQRDVAAMTELELKQLCDQLNNTPRKCLGWRTPAEVFREKMMEEIGRRPYRRR</sequence>
<organism evidence="3 4">
    <name type="scientific">Alloyangia pacifica</name>
    <dbReference type="NCBI Taxonomy" id="311180"/>
    <lineage>
        <taxon>Bacteria</taxon>
        <taxon>Pseudomonadati</taxon>
        <taxon>Pseudomonadota</taxon>
        <taxon>Alphaproteobacteria</taxon>
        <taxon>Rhodobacterales</taxon>
        <taxon>Roseobacteraceae</taxon>
        <taxon>Alloyangia</taxon>
    </lineage>
</organism>
<evidence type="ECO:0000256" key="1">
    <source>
        <dbReference type="ARBA" id="ARBA00023172"/>
    </source>
</evidence>
<dbReference type="InterPro" id="IPR012337">
    <property type="entry name" value="RNaseH-like_sf"/>
</dbReference>
<feature type="domain" description="Integrase catalytic" evidence="2">
    <location>
        <begin position="164"/>
        <end position="328"/>
    </location>
</feature>
<keyword evidence="1" id="KW-0233">DNA recombination</keyword>
<dbReference type="OrthoDB" id="9803231at2"/>
<dbReference type="GO" id="GO:0004803">
    <property type="term" value="F:transposase activity"/>
    <property type="evidence" value="ECO:0007669"/>
    <property type="project" value="TreeGrafter"/>
</dbReference>
<dbReference type="EMBL" id="CP022193">
    <property type="protein sequence ID" value="AWI86558.1"/>
    <property type="molecule type" value="Genomic_DNA"/>
</dbReference>
<dbReference type="SUPFAM" id="SSF53098">
    <property type="entry name" value="Ribonuclease H-like"/>
    <property type="match status" value="1"/>
</dbReference>
<dbReference type="Pfam" id="PF13936">
    <property type="entry name" value="HTH_38"/>
    <property type="match status" value="1"/>
</dbReference>
<dbReference type="InterPro" id="IPR025246">
    <property type="entry name" value="IS30-like_HTH"/>
</dbReference>
<evidence type="ECO:0000313" key="4">
    <source>
        <dbReference type="Proteomes" id="UP000244915"/>
    </source>
</evidence>
<proteinExistence type="predicted"/>
<dbReference type="GO" id="GO:0015074">
    <property type="term" value="P:DNA integration"/>
    <property type="evidence" value="ECO:0007669"/>
    <property type="project" value="InterPro"/>
</dbReference>
<evidence type="ECO:0000259" key="2">
    <source>
        <dbReference type="PROSITE" id="PS50994"/>
    </source>
</evidence>
<dbReference type="InterPro" id="IPR051917">
    <property type="entry name" value="Transposase-Integrase"/>
</dbReference>
<dbReference type="Pfam" id="PF00665">
    <property type="entry name" value="rve"/>
    <property type="match status" value="1"/>
</dbReference>
<keyword evidence="3" id="KW-0614">Plasmid</keyword>
<dbReference type="InterPro" id="IPR053392">
    <property type="entry name" value="Transposase_IS30-like"/>
</dbReference>
<dbReference type="GO" id="GO:0003676">
    <property type="term" value="F:nucleic acid binding"/>
    <property type="evidence" value="ECO:0007669"/>
    <property type="project" value="InterPro"/>
</dbReference>
<dbReference type="InterPro" id="IPR001584">
    <property type="entry name" value="Integrase_cat-core"/>
</dbReference>
<dbReference type="KEGG" id="ypac:CEW88_22560"/>
<dbReference type="InterPro" id="IPR036397">
    <property type="entry name" value="RNaseH_sf"/>
</dbReference>
<dbReference type="GO" id="GO:0032196">
    <property type="term" value="P:transposition"/>
    <property type="evidence" value="ECO:0007669"/>
    <property type="project" value="TreeGrafter"/>
</dbReference>